<gene>
    <name evidence="2" type="ORF">E2C01_056651</name>
</gene>
<evidence type="ECO:0000313" key="3">
    <source>
        <dbReference type="Proteomes" id="UP000324222"/>
    </source>
</evidence>
<dbReference type="EMBL" id="VSRR010019818">
    <property type="protein sequence ID" value="MPC62565.1"/>
    <property type="molecule type" value="Genomic_DNA"/>
</dbReference>
<accession>A0A5B7GYT4</accession>
<comment type="caution">
    <text evidence="2">The sequence shown here is derived from an EMBL/GenBank/DDBJ whole genome shotgun (WGS) entry which is preliminary data.</text>
</comment>
<proteinExistence type="predicted"/>
<sequence length="73" mass="8233">MILAYSIPYDSLTKTLNITIVLRKSSQCKYRQLLIAAAAEAGAEWQQQQRRLREGKKGREGDVCTDGGDQPRH</sequence>
<feature type="region of interest" description="Disordered" evidence="1">
    <location>
        <begin position="49"/>
        <end position="73"/>
    </location>
</feature>
<protein>
    <submittedName>
        <fullName evidence="2">Uncharacterized protein</fullName>
    </submittedName>
</protein>
<evidence type="ECO:0000256" key="1">
    <source>
        <dbReference type="SAM" id="MobiDB-lite"/>
    </source>
</evidence>
<dbReference type="AlphaFoldDB" id="A0A5B7GYT4"/>
<dbReference type="Proteomes" id="UP000324222">
    <property type="component" value="Unassembled WGS sequence"/>
</dbReference>
<keyword evidence="3" id="KW-1185">Reference proteome</keyword>
<evidence type="ECO:0000313" key="2">
    <source>
        <dbReference type="EMBL" id="MPC62565.1"/>
    </source>
</evidence>
<reference evidence="2 3" key="1">
    <citation type="submission" date="2019-05" db="EMBL/GenBank/DDBJ databases">
        <title>Another draft genome of Portunus trituberculatus and its Hox gene families provides insights of decapod evolution.</title>
        <authorList>
            <person name="Jeong J.-H."/>
            <person name="Song I."/>
            <person name="Kim S."/>
            <person name="Choi T."/>
            <person name="Kim D."/>
            <person name="Ryu S."/>
            <person name="Kim W."/>
        </authorList>
    </citation>
    <scope>NUCLEOTIDE SEQUENCE [LARGE SCALE GENOMIC DNA]</scope>
    <source>
        <tissue evidence="2">Muscle</tissue>
    </source>
</reference>
<name>A0A5B7GYT4_PORTR</name>
<organism evidence="2 3">
    <name type="scientific">Portunus trituberculatus</name>
    <name type="common">Swimming crab</name>
    <name type="synonym">Neptunus trituberculatus</name>
    <dbReference type="NCBI Taxonomy" id="210409"/>
    <lineage>
        <taxon>Eukaryota</taxon>
        <taxon>Metazoa</taxon>
        <taxon>Ecdysozoa</taxon>
        <taxon>Arthropoda</taxon>
        <taxon>Crustacea</taxon>
        <taxon>Multicrustacea</taxon>
        <taxon>Malacostraca</taxon>
        <taxon>Eumalacostraca</taxon>
        <taxon>Eucarida</taxon>
        <taxon>Decapoda</taxon>
        <taxon>Pleocyemata</taxon>
        <taxon>Brachyura</taxon>
        <taxon>Eubrachyura</taxon>
        <taxon>Portunoidea</taxon>
        <taxon>Portunidae</taxon>
        <taxon>Portuninae</taxon>
        <taxon>Portunus</taxon>
    </lineage>
</organism>
<feature type="compositionally biased region" description="Basic and acidic residues" evidence="1">
    <location>
        <begin position="51"/>
        <end position="62"/>
    </location>
</feature>